<dbReference type="PROSITE" id="PS51257">
    <property type="entry name" value="PROKAR_LIPOPROTEIN"/>
    <property type="match status" value="1"/>
</dbReference>
<evidence type="ECO:0000256" key="2">
    <source>
        <dbReference type="SAM" id="SignalP"/>
    </source>
</evidence>
<dbReference type="Proteomes" id="UP001600943">
    <property type="component" value="Unassembled WGS sequence"/>
</dbReference>
<evidence type="ECO:0000313" key="4">
    <source>
        <dbReference type="EMBL" id="GAA6411326.1"/>
    </source>
</evidence>
<comment type="caution">
    <text evidence="4">The sequence shown here is derived from an EMBL/GenBank/DDBJ whole genome shotgun (WGS) entry which is preliminary data.</text>
</comment>
<dbReference type="EMBL" id="BAABYW010000002">
    <property type="protein sequence ID" value="GAA6411326.1"/>
    <property type="molecule type" value="Genomic_DNA"/>
</dbReference>
<dbReference type="RefSeq" id="WP_390410008.1">
    <property type="nucleotide sequence ID" value="NZ_BAABYW010000002.1"/>
</dbReference>
<keyword evidence="2" id="KW-0732">Signal</keyword>
<proteinExistence type="predicted"/>
<reference evidence="4 5" key="1">
    <citation type="submission" date="2024-04" db="EMBL/GenBank/DDBJ databases">
        <title>Defined microbial consortia suppress multidrug-resistant proinflammatory Enterobacteriaceae via ecological control.</title>
        <authorList>
            <person name="Furuichi M."/>
            <person name="Kawaguchi T."/>
            <person name="Pust M."/>
            <person name="Yasuma K."/>
            <person name="Plichta D."/>
            <person name="Hasegawa N."/>
            <person name="Ohya T."/>
            <person name="Bhattarai S."/>
            <person name="Sasajima S."/>
            <person name="Aoto Y."/>
            <person name="Tuganbaev T."/>
            <person name="Yaginuma M."/>
            <person name="Ueda M."/>
            <person name="Okahashi N."/>
            <person name="Amafuji K."/>
            <person name="Kiridooshi Y."/>
            <person name="Sugita K."/>
            <person name="Strazar M."/>
            <person name="Skelly A."/>
            <person name="Suda W."/>
            <person name="Hattori M."/>
            <person name="Nakamoto N."/>
            <person name="Caballero S."/>
            <person name="Norman J."/>
            <person name="Olle B."/>
            <person name="Tanoue T."/>
            <person name="Arita M."/>
            <person name="Bucci V."/>
            <person name="Atarashi K."/>
            <person name="Xavier R."/>
            <person name="Honda K."/>
        </authorList>
    </citation>
    <scope>NUCLEOTIDE SEQUENCE [LARGE SCALE GENOMIC DNA]</scope>
    <source>
        <strain evidence="5">k04-0078-D8-1</strain>
    </source>
</reference>
<feature type="domain" description="PepSY" evidence="3">
    <location>
        <begin position="202"/>
        <end position="260"/>
    </location>
</feature>
<sequence>MRKKYFAFIMAAAISAALLTACGGTGTDQNGGNGSKTQNSAVQDPGSGSTAQNAAGQDAGNGGAAQNAAGQDAGNGGAAQNAAGQDAGNGGAAQNAAGQGAGNGGTAQNAAGQDSASAVSEEQARSTALADAGLTEEEITGIRVKKDHEDGRQVYDVEFYSGNKEYDYEIDASTGSILSSDFDIDDDFKQDGQNASGLTPAVSQEEASAAALAKVPGAGEKDLRIKLDDDDGKLIYEGDIYYNGTEYEFEIDAATGDFLEWSQERD</sequence>
<feature type="compositionally biased region" description="Polar residues" evidence="1">
    <location>
        <begin position="35"/>
        <end position="50"/>
    </location>
</feature>
<name>A0ABQ0BIN7_9FIRM</name>
<protein>
    <recommendedName>
        <fullName evidence="3">PepSY domain-containing protein</fullName>
    </recommendedName>
</protein>
<feature type="region of interest" description="Disordered" evidence="1">
    <location>
        <begin position="29"/>
        <end position="132"/>
    </location>
</feature>
<evidence type="ECO:0000259" key="3">
    <source>
        <dbReference type="Pfam" id="PF03413"/>
    </source>
</evidence>
<dbReference type="Pfam" id="PF03413">
    <property type="entry name" value="PepSY"/>
    <property type="match status" value="2"/>
</dbReference>
<keyword evidence="5" id="KW-1185">Reference proteome</keyword>
<dbReference type="InterPro" id="IPR025711">
    <property type="entry name" value="PepSY"/>
</dbReference>
<feature type="compositionally biased region" description="Low complexity" evidence="1">
    <location>
        <begin position="51"/>
        <end position="98"/>
    </location>
</feature>
<feature type="signal peptide" evidence="2">
    <location>
        <begin position="1"/>
        <end position="21"/>
    </location>
</feature>
<accession>A0ABQ0BIN7</accession>
<gene>
    <name evidence="4" type="ORF">K040078D81_54430</name>
</gene>
<feature type="domain" description="PepSY" evidence="3">
    <location>
        <begin position="119"/>
        <end position="180"/>
    </location>
</feature>
<evidence type="ECO:0000256" key="1">
    <source>
        <dbReference type="SAM" id="MobiDB-lite"/>
    </source>
</evidence>
<feature type="chain" id="PRO_5046771834" description="PepSY domain-containing protein" evidence="2">
    <location>
        <begin position="22"/>
        <end position="266"/>
    </location>
</feature>
<evidence type="ECO:0000313" key="5">
    <source>
        <dbReference type="Proteomes" id="UP001600943"/>
    </source>
</evidence>
<dbReference type="Gene3D" id="3.10.450.40">
    <property type="match status" value="2"/>
</dbReference>
<organism evidence="4 5">
    <name type="scientific">Blautia hominis</name>
    <dbReference type="NCBI Taxonomy" id="2025493"/>
    <lineage>
        <taxon>Bacteria</taxon>
        <taxon>Bacillati</taxon>
        <taxon>Bacillota</taxon>
        <taxon>Clostridia</taxon>
        <taxon>Lachnospirales</taxon>
        <taxon>Lachnospiraceae</taxon>
        <taxon>Blautia</taxon>
    </lineage>
</organism>